<feature type="domain" description="Gnk2-homologous" evidence="16">
    <location>
        <begin position="140"/>
        <end position="249"/>
    </location>
</feature>
<keyword evidence="5 14" id="KW-0732">Signal</keyword>
<dbReference type="SMART" id="SM00220">
    <property type="entry name" value="S_TKc"/>
    <property type="match status" value="1"/>
</dbReference>
<evidence type="ECO:0000256" key="14">
    <source>
        <dbReference type="SAM" id="SignalP"/>
    </source>
</evidence>
<evidence type="ECO:0000259" key="16">
    <source>
        <dbReference type="PROSITE" id="PS51473"/>
    </source>
</evidence>
<keyword evidence="6" id="KW-0677">Repeat</keyword>
<dbReference type="PROSITE" id="PS50011">
    <property type="entry name" value="PROTEIN_KINASE_DOM"/>
    <property type="match status" value="1"/>
</dbReference>
<evidence type="ECO:0000313" key="17">
    <source>
        <dbReference type="Proteomes" id="UP000827889"/>
    </source>
</evidence>
<keyword evidence="8" id="KW-0418">Kinase</keyword>
<gene>
    <name evidence="18" type="primary">LOC125314296</name>
</gene>
<keyword evidence="17" id="KW-1185">Reference proteome</keyword>
<dbReference type="InterPro" id="IPR011009">
    <property type="entry name" value="Kinase-like_dom_sf"/>
</dbReference>
<evidence type="ECO:0000256" key="11">
    <source>
        <dbReference type="ARBA" id="ARBA00023136"/>
    </source>
</evidence>
<evidence type="ECO:0000256" key="7">
    <source>
        <dbReference type="ARBA" id="ARBA00022741"/>
    </source>
</evidence>
<keyword evidence="4 13" id="KW-0812">Transmembrane</keyword>
<evidence type="ECO:0000256" key="3">
    <source>
        <dbReference type="ARBA" id="ARBA00022679"/>
    </source>
</evidence>
<dbReference type="Gene3D" id="3.30.200.20">
    <property type="entry name" value="Phosphorylase Kinase, domain 1"/>
    <property type="match status" value="1"/>
</dbReference>
<reference evidence="18" key="1">
    <citation type="submission" date="2025-08" db="UniProtKB">
        <authorList>
            <consortium name="RefSeq"/>
        </authorList>
    </citation>
    <scope>IDENTIFICATION</scope>
    <source>
        <tissue evidence="18">Leaf</tissue>
    </source>
</reference>
<dbReference type="InterPro" id="IPR002902">
    <property type="entry name" value="GNK2"/>
</dbReference>
<name>A0ABM3H6J1_9MYRT</name>
<dbReference type="Gene3D" id="3.30.430.20">
    <property type="entry name" value="Gnk2 domain, C-X8-C-X2-C motif"/>
    <property type="match status" value="2"/>
</dbReference>
<evidence type="ECO:0000256" key="8">
    <source>
        <dbReference type="ARBA" id="ARBA00022777"/>
    </source>
</evidence>
<evidence type="ECO:0000313" key="18">
    <source>
        <dbReference type="RefSeq" id="XP_048132210.1"/>
    </source>
</evidence>
<evidence type="ECO:0000256" key="4">
    <source>
        <dbReference type="ARBA" id="ARBA00022692"/>
    </source>
</evidence>
<feature type="domain" description="Protein kinase" evidence="15">
    <location>
        <begin position="371"/>
        <end position="645"/>
    </location>
</feature>
<keyword evidence="3" id="KW-0808">Transferase</keyword>
<feature type="transmembrane region" description="Helical" evidence="13">
    <location>
        <begin position="263"/>
        <end position="286"/>
    </location>
</feature>
<evidence type="ECO:0000256" key="6">
    <source>
        <dbReference type="ARBA" id="ARBA00022737"/>
    </source>
</evidence>
<evidence type="ECO:0000256" key="10">
    <source>
        <dbReference type="ARBA" id="ARBA00022989"/>
    </source>
</evidence>
<dbReference type="Proteomes" id="UP000827889">
    <property type="component" value="Chromosome 3"/>
</dbReference>
<dbReference type="InterPro" id="IPR001245">
    <property type="entry name" value="Ser-Thr/Tyr_kinase_cat_dom"/>
</dbReference>
<dbReference type="RefSeq" id="XP_048132210.1">
    <property type="nucleotide sequence ID" value="XM_048276253.1"/>
</dbReference>
<accession>A0ABM3H6J1</accession>
<evidence type="ECO:0000256" key="12">
    <source>
        <dbReference type="ARBA" id="ARBA00023170"/>
    </source>
</evidence>
<keyword evidence="11 13" id="KW-0472">Membrane</keyword>
<evidence type="ECO:0000256" key="2">
    <source>
        <dbReference type="ARBA" id="ARBA00022527"/>
    </source>
</evidence>
<proteinExistence type="predicted"/>
<dbReference type="Pfam" id="PF01657">
    <property type="entry name" value="Stress-antifung"/>
    <property type="match status" value="2"/>
</dbReference>
<dbReference type="PANTHER" id="PTHR27002:SF679">
    <property type="entry name" value="CYSTEINE-RICH RECEPTOR-LIKE PROTEIN KINASE 10 ISOFORM X1"/>
    <property type="match status" value="1"/>
</dbReference>
<evidence type="ECO:0000256" key="1">
    <source>
        <dbReference type="ARBA" id="ARBA00004167"/>
    </source>
</evidence>
<keyword evidence="2" id="KW-0723">Serine/threonine-protein kinase</keyword>
<dbReference type="SUPFAM" id="SSF56112">
    <property type="entry name" value="Protein kinase-like (PK-like)"/>
    <property type="match status" value="1"/>
</dbReference>
<dbReference type="PROSITE" id="PS51473">
    <property type="entry name" value="GNK2"/>
    <property type="match status" value="2"/>
</dbReference>
<feature type="chain" id="PRO_5045744654" evidence="14">
    <location>
        <begin position="33"/>
        <end position="685"/>
    </location>
</feature>
<dbReference type="InterPro" id="IPR038408">
    <property type="entry name" value="GNK2_sf"/>
</dbReference>
<dbReference type="InterPro" id="IPR000719">
    <property type="entry name" value="Prot_kinase_dom"/>
</dbReference>
<evidence type="ECO:0000259" key="15">
    <source>
        <dbReference type="PROSITE" id="PS50011"/>
    </source>
</evidence>
<sequence length="685" mass="77252">MITLFRPRGVSRTILLLLFRCLLPGFRDPVLADLPETLCPDNGSYATNSAYQDNLNELTSSMQKNAAFSKFFEDSSGNYPNKVYGQYMCLDYVSNSTCRTCIAKGSEDLLKLCPNKTEAVVWEEFCQLRISSQEFFGRLTEVNKNQFNPENISDPGKFGLVVNETLSFLAWKAALDSPGTHYATKEKNFKLGTNMTLYALAQCAKDLTADDCRKCLQEAIRNVTDCCYFSKGARVLSPSCYLRYELYDFTLPENQKKKAGKQWLIEVLAILSLCLAATSLCSWIFFGIIKSNNLYPNGDLCALPEFQYTRDSSFFIPGKKDLADRQGRPLLTGDSAHGILPFRYTRGNTLTEIQDHPYFDMRCILAATDNFSDTLKLGQGGFGPVYKGILPDGRVVAVKRLESWSEKGSEEFRNEVLLIMKLQHKNLIPVLLCVLHNMRNIIFIRHLVTSFFGIDAQRRIELSWGRRLNIIIGIARGMLYLHEDSRQKIIFRDLKASNVLLDRFMNPKISDFGLARIFAGTENEANTATLVGTYGYMAPEYAMEGLYSIKSDVYSFGVLLLEIITGERNAGFWQSRRAPSLLAYAWQLWNEGRAMELMDPLLHNKCCPEELMKCVHVGLLCVQEDAFDRPTMSAVNVMLKRDAVILRQPLKPAFSASRFTHQSKGGVDDDDCSVNGLTVSTVAPR</sequence>
<evidence type="ECO:0000256" key="5">
    <source>
        <dbReference type="ARBA" id="ARBA00022729"/>
    </source>
</evidence>
<dbReference type="GeneID" id="125314296"/>
<keyword evidence="9" id="KW-0067">ATP-binding</keyword>
<dbReference type="Gene3D" id="1.10.510.10">
    <property type="entry name" value="Transferase(Phosphotransferase) domain 1"/>
    <property type="match status" value="1"/>
</dbReference>
<dbReference type="CDD" id="cd23509">
    <property type="entry name" value="Gnk2-like"/>
    <property type="match status" value="2"/>
</dbReference>
<feature type="signal peptide" evidence="14">
    <location>
        <begin position="1"/>
        <end position="32"/>
    </location>
</feature>
<comment type="subcellular location">
    <subcellularLocation>
        <location evidence="1">Membrane</location>
        <topology evidence="1">Single-pass membrane protein</topology>
    </subcellularLocation>
</comment>
<evidence type="ECO:0000256" key="9">
    <source>
        <dbReference type="ARBA" id="ARBA00022840"/>
    </source>
</evidence>
<organism evidence="17 18">
    <name type="scientific">Rhodamnia argentea</name>
    <dbReference type="NCBI Taxonomy" id="178133"/>
    <lineage>
        <taxon>Eukaryota</taxon>
        <taxon>Viridiplantae</taxon>
        <taxon>Streptophyta</taxon>
        <taxon>Embryophyta</taxon>
        <taxon>Tracheophyta</taxon>
        <taxon>Spermatophyta</taxon>
        <taxon>Magnoliopsida</taxon>
        <taxon>eudicotyledons</taxon>
        <taxon>Gunneridae</taxon>
        <taxon>Pentapetalae</taxon>
        <taxon>rosids</taxon>
        <taxon>malvids</taxon>
        <taxon>Myrtales</taxon>
        <taxon>Myrtaceae</taxon>
        <taxon>Myrtoideae</taxon>
        <taxon>Myrteae</taxon>
        <taxon>Australasian group</taxon>
        <taxon>Rhodamnia</taxon>
    </lineage>
</organism>
<dbReference type="Pfam" id="PF07714">
    <property type="entry name" value="PK_Tyr_Ser-Thr"/>
    <property type="match status" value="1"/>
</dbReference>
<dbReference type="PANTHER" id="PTHR27002">
    <property type="entry name" value="RECEPTOR-LIKE SERINE/THREONINE-PROTEIN KINASE SD1-8"/>
    <property type="match status" value="1"/>
</dbReference>
<evidence type="ECO:0000256" key="13">
    <source>
        <dbReference type="SAM" id="Phobius"/>
    </source>
</evidence>
<keyword evidence="10 13" id="KW-1133">Transmembrane helix</keyword>
<keyword evidence="7" id="KW-0547">Nucleotide-binding</keyword>
<keyword evidence="12" id="KW-0675">Receptor</keyword>
<feature type="domain" description="Gnk2-homologous" evidence="16">
    <location>
        <begin position="33"/>
        <end position="135"/>
    </location>
</feature>
<protein>
    <submittedName>
        <fullName evidence="18">Cysteine-rich receptor-like protein kinase 15</fullName>
    </submittedName>
</protein>